<gene>
    <name evidence="5" type="ORF">EW145_g2684</name>
</gene>
<dbReference type="FunFam" id="3.30.428.10:FF:000011">
    <property type="entry name" value="Fragile histidine triad"/>
    <property type="match status" value="1"/>
</dbReference>
<reference evidence="5 6" key="1">
    <citation type="submission" date="2019-02" db="EMBL/GenBank/DDBJ databases">
        <title>Genome sequencing of the rare red list fungi Phellinidium pouzarii.</title>
        <authorList>
            <person name="Buettner E."/>
            <person name="Kellner H."/>
        </authorList>
    </citation>
    <scope>NUCLEOTIDE SEQUENCE [LARGE SCALE GENOMIC DNA]</scope>
    <source>
        <strain evidence="5 6">DSM 108285</strain>
    </source>
</reference>
<feature type="short sequence motif" description="Histidine triad motif" evidence="3">
    <location>
        <begin position="94"/>
        <end position="98"/>
    </location>
</feature>
<dbReference type="InterPro" id="IPR011146">
    <property type="entry name" value="HIT-like"/>
</dbReference>
<evidence type="ECO:0000313" key="6">
    <source>
        <dbReference type="Proteomes" id="UP000308199"/>
    </source>
</evidence>
<name>A0A4S4LBW5_9AGAM</name>
<comment type="caution">
    <text evidence="5">The sequence shown here is derived from an EMBL/GenBank/DDBJ whole genome shotgun (WGS) entry which is preliminary data.</text>
</comment>
<dbReference type="Proteomes" id="UP000308199">
    <property type="component" value="Unassembled WGS sequence"/>
</dbReference>
<dbReference type="AlphaFoldDB" id="A0A4S4LBW5"/>
<dbReference type="InterPro" id="IPR051884">
    <property type="entry name" value="Bis(5'-adenosyl)-TPase_reg"/>
</dbReference>
<dbReference type="PROSITE" id="PS51084">
    <property type="entry name" value="HIT_2"/>
    <property type="match status" value="1"/>
</dbReference>
<dbReference type="OrthoDB" id="680339at2759"/>
<dbReference type="Pfam" id="PF01230">
    <property type="entry name" value="HIT"/>
    <property type="match status" value="1"/>
</dbReference>
<dbReference type="InterPro" id="IPR036265">
    <property type="entry name" value="HIT-like_sf"/>
</dbReference>
<evidence type="ECO:0000256" key="3">
    <source>
        <dbReference type="PROSITE-ProRule" id="PRU00464"/>
    </source>
</evidence>
<dbReference type="PANTHER" id="PTHR46243:SF1">
    <property type="entry name" value="BIS(5'-ADENOSYL)-TRIPHOSPHATASE"/>
    <property type="match status" value="1"/>
</dbReference>
<feature type="domain" description="HIT" evidence="4">
    <location>
        <begin position="36"/>
        <end position="112"/>
    </location>
</feature>
<evidence type="ECO:0000256" key="2">
    <source>
        <dbReference type="ARBA" id="ARBA00022801"/>
    </source>
</evidence>
<proteinExistence type="predicted"/>
<evidence type="ECO:0000313" key="5">
    <source>
        <dbReference type="EMBL" id="THH08478.1"/>
    </source>
</evidence>
<sequence length="179" mass="19578">MRLQSSTSSPSFPVVRRISFIEIQLWTESDISSSDVLVVPTRVVPRLTDLSSPEVAALFTSVQQVGRVVERAFGADALTIACQDGKAAGQSVPHVHVHILPRKLAGRGDLFEHNNDDIYPALEDAEAALPRDLRSANLQANKLKVDADDARPPRTVEDMVREAEWLKGIFDAEKGEVGP</sequence>
<dbReference type="Gene3D" id="3.30.428.10">
    <property type="entry name" value="HIT-like"/>
    <property type="match status" value="1"/>
</dbReference>
<dbReference type="EMBL" id="SGPK01000098">
    <property type="protein sequence ID" value="THH08478.1"/>
    <property type="molecule type" value="Genomic_DNA"/>
</dbReference>
<dbReference type="PROSITE" id="PS00892">
    <property type="entry name" value="HIT_1"/>
    <property type="match status" value="1"/>
</dbReference>
<organism evidence="5 6">
    <name type="scientific">Phellinidium pouzarii</name>
    <dbReference type="NCBI Taxonomy" id="167371"/>
    <lineage>
        <taxon>Eukaryota</taxon>
        <taxon>Fungi</taxon>
        <taxon>Dikarya</taxon>
        <taxon>Basidiomycota</taxon>
        <taxon>Agaricomycotina</taxon>
        <taxon>Agaricomycetes</taxon>
        <taxon>Hymenochaetales</taxon>
        <taxon>Hymenochaetaceae</taxon>
        <taxon>Phellinidium</taxon>
    </lineage>
</organism>
<keyword evidence="2" id="KW-0378">Hydrolase</keyword>
<dbReference type="GO" id="GO:0000166">
    <property type="term" value="F:nucleotide binding"/>
    <property type="evidence" value="ECO:0007669"/>
    <property type="project" value="UniProtKB-KW"/>
</dbReference>
<evidence type="ECO:0000256" key="1">
    <source>
        <dbReference type="ARBA" id="ARBA00022741"/>
    </source>
</evidence>
<dbReference type="SUPFAM" id="SSF54197">
    <property type="entry name" value="HIT-like"/>
    <property type="match status" value="1"/>
</dbReference>
<dbReference type="InterPro" id="IPR019808">
    <property type="entry name" value="Histidine_triad_CS"/>
</dbReference>
<dbReference type="PANTHER" id="PTHR46243">
    <property type="entry name" value="BIS(5'-ADENOSYL)-TRIPHOSPHATASE"/>
    <property type="match status" value="1"/>
</dbReference>
<protein>
    <recommendedName>
        <fullName evidence="4">HIT domain-containing protein</fullName>
    </recommendedName>
</protein>
<evidence type="ECO:0000259" key="4">
    <source>
        <dbReference type="PROSITE" id="PS51084"/>
    </source>
</evidence>
<keyword evidence="1" id="KW-0547">Nucleotide-binding</keyword>
<accession>A0A4S4LBW5</accession>
<dbReference type="GO" id="GO:0016787">
    <property type="term" value="F:hydrolase activity"/>
    <property type="evidence" value="ECO:0007669"/>
    <property type="project" value="UniProtKB-KW"/>
</dbReference>
<keyword evidence="6" id="KW-1185">Reference proteome</keyword>